<dbReference type="AlphaFoldDB" id="A0A371K0K6"/>
<accession>A0A371K0K6</accession>
<evidence type="ECO:0000256" key="5">
    <source>
        <dbReference type="ARBA" id="ARBA00023077"/>
    </source>
</evidence>
<sequence length="662" mass="70703">MSRCIGARIALRTTEFPGLPRARVPPMSRNAPRLASLAISCAVATPALAQDNALTSAVDAFGERAGIEQSGLYTESQVRGFDLNDSGAYRIDGAYFGRAAAMDDTVLSSVGVRVGVNAARLDYPAPSGVVNYRLREAGAKNELRLGLGFRDFGTRVVQADGSAQAGTFSVAGGVLWRPLQVHPQGYRGSGVNAGGVATWKLAPDRRLRAFTSIYRRHYDGDYAVTPSGTAMPPALRPLHQYSPAWAETVGLSTNTGLLFDGRFGGFEVDLSAFRSVFDIDKNDFTLISADAAGNATATTLRTPRREKHATSAEARIARSFAAGAFDHRATLSLRGARTRNEFTSSQAIPLGAFHLSGDPPDLAEVAWSGRRGEDRTEQLTASAGYALTWNDRLQLRFGLHRVRYDKASQALSGNRTQRVSLSTHHNASVVFNLTGRTALFGSWVTGLEESGAAPGSASNRDEVLPPGEAEQKELGLRHALTPRLTFIGALFDVSKPSQGLRQDGSFGLIGEVRHRGIEASIAGKLNDRTNLVAGLVRFDSEVSGPLVDAGLVGSHGVGVAQTVAAASIEYRLRENWSLDASLSHTGERWANTANTLKAPALTTLSLGTRRRFVLGQHPAELRVVASNLSGEEGYTVARSGLLTPVPPRTIRAVLTINFGSKD</sequence>
<dbReference type="InterPro" id="IPR036942">
    <property type="entry name" value="Beta-barrel_TonB_sf"/>
</dbReference>
<comment type="caution">
    <text evidence="10">The sequence shown here is derived from an EMBL/GenBank/DDBJ whole genome shotgun (WGS) entry which is preliminary data.</text>
</comment>
<feature type="signal peptide" evidence="8">
    <location>
        <begin position="1"/>
        <end position="49"/>
    </location>
</feature>
<evidence type="ECO:0000256" key="3">
    <source>
        <dbReference type="ARBA" id="ARBA00022452"/>
    </source>
</evidence>
<protein>
    <submittedName>
        <fullName evidence="10">TonB-dependent receptor</fullName>
    </submittedName>
</protein>
<dbReference type="EMBL" id="QTSU01000002">
    <property type="protein sequence ID" value="RDZ27445.1"/>
    <property type="molecule type" value="Genomic_DNA"/>
</dbReference>
<reference evidence="10 11" key="1">
    <citation type="submission" date="2018-08" db="EMBL/GenBank/DDBJ databases">
        <title>Lysobacter sp. zong2l5, whole genome shotgun sequence.</title>
        <authorList>
            <person name="Zhang X."/>
            <person name="Feng G."/>
            <person name="Zhu H."/>
        </authorList>
    </citation>
    <scope>NUCLEOTIDE SEQUENCE [LARGE SCALE GENOMIC DNA]</scope>
    <source>
        <strain evidence="11">zong2l5</strain>
    </source>
</reference>
<organism evidence="10 11">
    <name type="scientific">Lysobacter silvisoli</name>
    <dbReference type="NCBI Taxonomy" id="2293254"/>
    <lineage>
        <taxon>Bacteria</taxon>
        <taxon>Pseudomonadati</taxon>
        <taxon>Pseudomonadota</taxon>
        <taxon>Gammaproteobacteria</taxon>
        <taxon>Lysobacterales</taxon>
        <taxon>Lysobacteraceae</taxon>
        <taxon>Lysobacter</taxon>
    </lineage>
</organism>
<keyword evidence="6" id="KW-0472">Membrane</keyword>
<comment type="subcellular location">
    <subcellularLocation>
        <location evidence="1">Cell outer membrane</location>
        <topology evidence="1">Multi-pass membrane protein</topology>
    </subcellularLocation>
</comment>
<evidence type="ECO:0000256" key="8">
    <source>
        <dbReference type="SAM" id="SignalP"/>
    </source>
</evidence>
<evidence type="ECO:0000313" key="11">
    <source>
        <dbReference type="Proteomes" id="UP000264492"/>
    </source>
</evidence>
<evidence type="ECO:0000256" key="2">
    <source>
        <dbReference type="ARBA" id="ARBA00022448"/>
    </source>
</evidence>
<keyword evidence="2" id="KW-0813">Transport</keyword>
<keyword evidence="3" id="KW-1134">Transmembrane beta strand</keyword>
<dbReference type="Pfam" id="PF00593">
    <property type="entry name" value="TonB_dep_Rec_b-barrel"/>
    <property type="match status" value="1"/>
</dbReference>
<keyword evidence="11" id="KW-1185">Reference proteome</keyword>
<evidence type="ECO:0000256" key="4">
    <source>
        <dbReference type="ARBA" id="ARBA00022692"/>
    </source>
</evidence>
<dbReference type="GO" id="GO:0009279">
    <property type="term" value="C:cell outer membrane"/>
    <property type="evidence" value="ECO:0007669"/>
    <property type="project" value="UniProtKB-SubCell"/>
</dbReference>
<keyword evidence="8" id="KW-0732">Signal</keyword>
<dbReference type="PANTHER" id="PTHR32552">
    <property type="entry name" value="FERRICHROME IRON RECEPTOR-RELATED"/>
    <property type="match status" value="1"/>
</dbReference>
<feature type="chain" id="PRO_5016943393" evidence="8">
    <location>
        <begin position="50"/>
        <end position="662"/>
    </location>
</feature>
<dbReference type="SUPFAM" id="SSF56935">
    <property type="entry name" value="Porins"/>
    <property type="match status" value="1"/>
</dbReference>
<keyword evidence="10" id="KW-0675">Receptor</keyword>
<dbReference type="InterPro" id="IPR000531">
    <property type="entry name" value="Beta-barrel_TonB"/>
</dbReference>
<evidence type="ECO:0000259" key="9">
    <source>
        <dbReference type="Pfam" id="PF00593"/>
    </source>
</evidence>
<dbReference type="Proteomes" id="UP000264492">
    <property type="component" value="Unassembled WGS sequence"/>
</dbReference>
<dbReference type="GO" id="GO:0015344">
    <property type="term" value="F:siderophore uptake transmembrane transporter activity"/>
    <property type="evidence" value="ECO:0007669"/>
    <property type="project" value="TreeGrafter"/>
</dbReference>
<evidence type="ECO:0000256" key="6">
    <source>
        <dbReference type="ARBA" id="ARBA00023136"/>
    </source>
</evidence>
<proteinExistence type="predicted"/>
<dbReference type="InterPro" id="IPR039426">
    <property type="entry name" value="TonB-dep_rcpt-like"/>
</dbReference>
<keyword evidence="7" id="KW-0998">Cell outer membrane</keyword>
<dbReference type="PANTHER" id="PTHR32552:SF82">
    <property type="entry name" value="FCUA PROTEIN"/>
    <property type="match status" value="1"/>
</dbReference>
<evidence type="ECO:0000256" key="7">
    <source>
        <dbReference type="ARBA" id="ARBA00023237"/>
    </source>
</evidence>
<dbReference type="Gene3D" id="2.40.170.20">
    <property type="entry name" value="TonB-dependent receptor, beta-barrel domain"/>
    <property type="match status" value="1"/>
</dbReference>
<name>A0A371K0K6_9GAMM</name>
<evidence type="ECO:0000313" key="10">
    <source>
        <dbReference type="EMBL" id="RDZ27445.1"/>
    </source>
</evidence>
<gene>
    <name evidence="10" type="ORF">DX914_14555</name>
</gene>
<keyword evidence="5" id="KW-0798">TonB box</keyword>
<keyword evidence="4" id="KW-0812">Transmembrane</keyword>
<evidence type="ECO:0000256" key="1">
    <source>
        <dbReference type="ARBA" id="ARBA00004571"/>
    </source>
</evidence>
<feature type="domain" description="TonB-dependent receptor-like beta-barrel" evidence="9">
    <location>
        <begin position="214"/>
        <end position="612"/>
    </location>
</feature>